<evidence type="ECO:0000256" key="5">
    <source>
        <dbReference type="ARBA" id="ARBA00023002"/>
    </source>
</evidence>
<dbReference type="Proteomes" id="UP000730618">
    <property type="component" value="Unassembled WGS sequence"/>
</dbReference>
<protein>
    <recommendedName>
        <fullName evidence="2">NADH:ubiquinone reductase (non-electrogenic)</fullName>
        <ecNumber evidence="2">1.6.5.9</ecNumber>
    </recommendedName>
</protein>
<proteinExistence type="inferred from homology"/>
<sequence>MNDLTCVIIGGGYAGLQALKAIKEKTRGIANGRRIRFVLIDKQPGHLRKLRMFRPTAVEEEIMIPWNHLVLKDFEFLQGTVASVDSGEQRIRYTDVNGIDARIRYDLLVVAVGSVVRLPDPDQGGIALTDPQAAADIREHWRANLRKATDETNPEERKRLMTIAVAGAGISGIETSAELALAMRKEATTLGLNPSDASVYLLNAKERLLPDVSEKFRRKLDQQLIECGVTVLHNSKALREEAGAVTLRGGDCLAVGLCIWTLGLIPNPGLRGMGLPLTPDGKVLVDECYRVQGMLNVYCIGDCAGIVDPRDGRATQMTCFEAGEQGLRLGKIVMADLEGRPAPSHHSAKSNMDAFTIALGQKGVFWIRTWGLDMVMTGKIPGRIKKLVEDTASMLRSK</sequence>
<keyword evidence="5" id="KW-0560">Oxidoreductase</keyword>
<keyword evidence="3" id="KW-0285">Flavoprotein</keyword>
<keyword evidence="6" id="KW-0520">NAD</keyword>
<evidence type="ECO:0000256" key="4">
    <source>
        <dbReference type="ARBA" id="ARBA00022827"/>
    </source>
</evidence>
<keyword evidence="10" id="KW-1185">Reference proteome</keyword>
<evidence type="ECO:0000313" key="9">
    <source>
        <dbReference type="EMBL" id="CAG7658804.1"/>
    </source>
</evidence>
<feature type="domain" description="FAD/NAD(P)-binding" evidence="8">
    <location>
        <begin position="6"/>
        <end position="311"/>
    </location>
</feature>
<accession>A0ABN7TWR7</accession>
<dbReference type="EC" id="1.6.5.9" evidence="2"/>
<organism evidence="9 10">
    <name type="scientific">Paenibacillus allorhizosphaerae</name>
    <dbReference type="NCBI Taxonomy" id="2849866"/>
    <lineage>
        <taxon>Bacteria</taxon>
        <taxon>Bacillati</taxon>
        <taxon>Bacillota</taxon>
        <taxon>Bacilli</taxon>
        <taxon>Bacillales</taxon>
        <taxon>Paenibacillaceae</taxon>
        <taxon>Paenibacillus</taxon>
    </lineage>
</organism>
<reference evidence="9 10" key="1">
    <citation type="submission" date="2021-06" db="EMBL/GenBank/DDBJ databases">
        <authorList>
            <person name="Criscuolo A."/>
        </authorList>
    </citation>
    <scope>NUCLEOTIDE SEQUENCE [LARGE SCALE GENOMIC DNA]</scope>
    <source>
        <strain evidence="10">CIP 111802</strain>
    </source>
</reference>
<evidence type="ECO:0000256" key="2">
    <source>
        <dbReference type="ARBA" id="ARBA00012637"/>
    </source>
</evidence>
<dbReference type="InterPro" id="IPR023753">
    <property type="entry name" value="FAD/NAD-binding_dom"/>
</dbReference>
<dbReference type="RefSeq" id="WP_218103294.1">
    <property type="nucleotide sequence ID" value="NZ_CAJVCE010000048.1"/>
</dbReference>
<comment type="caution">
    <text evidence="9">The sequence shown here is derived from an EMBL/GenBank/DDBJ whole genome shotgun (WGS) entry which is preliminary data.</text>
</comment>
<dbReference type="Pfam" id="PF07992">
    <property type="entry name" value="Pyr_redox_2"/>
    <property type="match status" value="1"/>
</dbReference>
<comment type="catalytic activity">
    <reaction evidence="7">
        <text>a quinone + NADH + H(+) = a quinol + NAD(+)</text>
        <dbReference type="Rhea" id="RHEA:46160"/>
        <dbReference type="ChEBI" id="CHEBI:15378"/>
        <dbReference type="ChEBI" id="CHEBI:24646"/>
        <dbReference type="ChEBI" id="CHEBI:57540"/>
        <dbReference type="ChEBI" id="CHEBI:57945"/>
        <dbReference type="ChEBI" id="CHEBI:132124"/>
        <dbReference type="EC" id="1.6.5.9"/>
    </reaction>
</comment>
<evidence type="ECO:0000256" key="7">
    <source>
        <dbReference type="ARBA" id="ARBA00047599"/>
    </source>
</evidence>
<gene>
    <name evidence="9" type="ORF">PAECIP111802_07174</name>
</gene>
<evidence type="ECO:0000313" key="10">
    <source>
        <dbReference type="Proteomes" id="UP000730618"/>
    </source>
</evidence>
<keyword evidence="4" id="KW-0274">FAD</keyword>
<evidence type="ECO:0000259" key="8">
    <source>
        <dbReference type="Pfam" id="PF07992"/>
    </source>
</evidence>
<dbReference type="EMBL" id="CAJVCE010000048">
    <property type="protein sequence ID" value="CAG7658804.1"/>
    <property type="molecule type" value="Genomic_DNA"/>
</dbReference>
<evidence type="ECO:0000256" key="1">
    <source>
        <dbReference type="ARBA" id="ARBA00005272"/>
    </source>
</evidence>
<name>A0ABN7TWR7_9BACL</name>
<evidence type="ECO:0000256" key="6">
    <source>
        <dbReference type="ARBA" id="ARBA00023027"/>
    </source>
</evidence>
<comment type="similarity">
    <text evidence="1">Belongs to the NADH dehydrogenase family.</text>
</comment>
<evidence type="ECO:0000256" key="3">
    <source>
        <dbReference type="ARBA" id="ARBA00022630"/>
    </source>
</evidence>
<dbReference type="InterPro" id="IPR045024">
    <property type="entry name" value="NDH-2"/>
</dbReference>
<dbReference type="PANTHER" id="PTHR43706">
    <property type="entry name" value="NADH DEHYDROGENASE"/>
    <property type="match status" value="1"/>
</dbReference>
<dbReference type="PANTHER" id="PTHR43706:SF47">
    <property type="entry name" value="EXTERNAL NADH-UBIQUINONE OXIDOREDUCTASE 1, MITOCHONDRIAL-RELATED"/>
    <property type="match status" value="1"/>
</dbReference>